<evidence type="ECO:0000256" key="1">
    <source>
        <dbReference type="SAM" id="MobiDB-lite"/>
    </source>
</evidence>
<dbReference type="Proteomes" id="UP001230807">
    <property type="component" value="Unassembled WGS sequence"/>
</dbReference>
<comment type="caution">
    <text evidence="2">The sequence shown here is derived from an EMBL/GenBank/DDBJ whole genome shotgun (WGS) entry which is preliminary data.</text>
</comment>
<dbReference type="PANTHER" id="PTHR36433">
    <property type="entry name" value="HYPOTHETICAL CYTOSOLIC PROTEIN"/>
    <property type="match status" value="1"/>
</dbReference>
<proteinExistence type="predicted"/>
<reference evidence="2 3" key="1">
    <citation type="submission" date="2023-06" db="EMBL/GenBank/DDBJ databases">
        <title>Influencing factors and mechanism of Cr(VI) reduction by facultative anaerobic Exiguobacterium sp. PY14.</title>
        <authorList>
            <person name="Zou L."/>
        </authorList>
    </citation>
    <scope>NUCLEOTIDE SEQUENCE [LARGE SCALE GENOMIC DNA]</scope>
    <source>
        <strain evidence="2 3">PY14</strain>
    </source>
</reference>
<feature type="region of interest" description="Disordered" evidence="1">
    <location>
        <begin position="92"/>
        <end position="116"/>
    </location>
</feature>
<dbReference type="PANTHER" id="PTHR36433:SF2">
    <property type="entry name" value="YXEA FAMILY PROTEIN"/>
    <property type="match status" value="1"/>
</dbReference>
<sequence length="116" mass="13221">MKRAWAIGGVVLILFLGWQFVDTNRLFADVYYTKVPSTNVTDQGKRHTYETIGYDEDGKKRPITFEAPIRLAEGDFLKLYVKDEQTVTAYEPVPESEVPAQLKDEQTEEPVSIPLP</sequence>
<gene>
    <name evidence="2" type="ORF">QR695_12720</name>
</gene>
<name>A0ABT7MRN8_9BACL</name>
<protein>
    <submittedName>
        <fullName evidence="2">YxeA family protein</fullName>
    </submittedName>
</protein>
<accession>A0ABT7MRN8</accession>
<evidence type="ECO:0000313" key="3">
    <source>
        <dbReference type="Proteomes" id="UP001230807"/>
    </source>
</evidence>
<dbReference type="RefSeq" id="WP_029594660.1">
    <property type="nucleotide sequence ID" value="NZ_CP183077.1"/>
</dbReference>
<dbReference type="Gene3D" id="2.40.50.480">
    <property type="match status" value="1"/>
</dbReference>
<dbReference type="EMBL" id="JASWER010000012">
    <property type="protein sequence ID" value="MDL5377863.1"/>
    <property type="molecule type" value="Genomic_DNA"/>
</dbReference>
<dbReference type="InterPro" id="IPR006542">
    <property type="entry name" value="DUF1093"/>
</dbReference>
<organism evidence="2 3">
    <name type="scientific">Exiguobacterium mexicanum</name>
    <dbReference type="NCBI Taxonomy" id="340146"/>
    <lineage>
        <taxon>Bacteria</taxon>
        <taxon>Bacillati</taxon>
        <taxon>Bacillota</taxon>
        <taxon>Bacilli</taxon>
        <taxon>Bacillales</taxon>
        <taxon>Bacillales Family XII. Incertae Sedis</taxon>
        <taxon>Exiguobacterium</taxon>
    </lineage>
</organism>
<dbReference type="SUPFAM" id="SSF159121">
    <property type="entry name" value="BC4932-like"/>
    <property type="match status" value="1"/>
</dbReference>
<dbReference type="InterPro" id="IPR036166">
    <property type="entry name" value="YxeA-like_sf"/>
</dbReference>
<dbReference type="NCBIfam" id="TIGR01655">
    <property type="entry name" value="yxeA_fam"/>
    <property type="match status" value="1"/>
</dbReference>
<dbReference type="Pfam" id="PF06486">
    <property type="entry name" value="DUF1093"/>
    <property type="match status" value="1"/>
</dbReference>
<keyword evidence="3" id="KW-1185">Reference proteome</keyword>
<evidence type="ECO:0000313" key="2">
    <source>
        <dbReference type="EMBL" id="MDL5377863.1"/>
    </source>
</evidence>